<reference evidence="1 2" key="1">
    <citation type="submission" date="2014-04" db="EMBL/GenBank/DDBJ databases">
        <authorList>
            <consortium name="DOE Joint Genome Institute"/>
            <person name="Kuo A."/>
            <person name="Kohler A."/>
            <person name="Costa M.D."/>
            <person name="Nagy L.G."/>
            <person name="Floudas D."/>
            <person name="Copeland A."/>
            <person name="Barry K.W."/>
            <person name="Cichocki N."/>
            <person name="Veneault-Fourrey C."/>
            <person name="LaButti K."/>
            <person name="Lindquist E.A."/>
            <person name="Lipzen A."/>
            <person name="Lundell T."/>
            <person name="Morin E."/>
            <person name="Murat C."/>
            <person name="Sun H."/>
            <person name="Tunlid A."/>
            <person name="Henrissat B."/>
            <person name="Grigoriev I.V."/>
            <person name="Hibbett D.S."/>
            <person name="Martin F."/>
            <person name="Nordberg H.P."/>
            <person name="Cantor M.N."/>
            <person name="Hua S.X."/>
        </authorList>
    </citation>
    <scope>NUCLEOTIDE SEQUENCE [LARGE SCALE GENOMIC DNA]</scope>
    <source>
        <strain evidence="1 2">441</strain>
    </source>
</reference>
<dbReference type="EMBL" id="KN833751">
    <property type="protein sequence ID" value="KIK21470.1"/>
    <property type="molecule type" value="Genomic_DNA"/>
</dbReference>
<keyword evidence="2" id="KW-1185">Reference proteome</keyword>
<organism evidence="1 2">
    <name type="scientific">Pisolithus microcarpus 441</name>
    <dbReference type="NCBI Taxonomy" id="765257"/>
    <lineage>
        <taxon>Eukaryota</taxon>
        <taxon>Fungi</taxon>
        <taxon>Dikarya</taxon>
        <taxon>Basidiomycota</taxon>
        <taxon>Agaricomycotina</taxon>
        <taxon>Agaricomycetes</taxon>
        <taxon>Agaricomycetidae</taxon>
        <taxon>Boletales</taxon>
        <taxon>Sclerodermatineae</taxon>
        <taxon>Pisolithaceae</taxon>
        <taxon>Pisolithus</taxon>
    </lineage>
</organism>
<name>A0A0C9Y9W3_9AGAM</name>
<accession>A0A0C9Y9W3</accession>
<gene>
    <name evidence="1" type="ORF">PISMIDRAFT_681156</name>
</gene>
<protein>
    <submittedName>
        <fullName evidence="1">Uncharacterized protein</fullName>
    </submittedName>
</protein>
<evidence type="ECO:0000313" key="1">
    <source>
        <dbReference type="EMBL" id="KIK21470.1"/>
    </source>
</evidence>
<dbReference type="HOGENOM" id="CLU_2886730_0_0_1"/>
<dbReference type="AlphaFoldDB" id="A0A0C9Y9W3"/>
<sequence>MCALKAEEIFPCNHFIPSMCWQMRTICTGSHLSQQYYINLQCGAESRPSFLQFDEVPTNTTAR</sequence>
<evidence type="ECO:0000313" key="2">
    <source>
        <dbReference type="Proteomes" id="UP000054018"/>
    </source>
</evidence>
<reference evidence="2" key="2">
    <citation type="submission" date="2015-01" db="EMBL/GenBank/DDBJ databases">
        <title>Evolutionary Origins and Diversification of the Mycorrhizal Mutualists.</title>
        <authorList>
            <consortium name="DOE Joint Genome Institute"/>
            <consortium name="Mycorrhizal Genomics Consortium"/>
            <person name="Kohler A."/>
            <person name="Kuo A."/>
            <person name="Nagy L.G."/>
            <person name="Floudas D."/>
            <person name="Copeland A."/>
            <person name="Barry K.W."/>
            <person name="Cichocki N."/>
            <person name="Veneault-Fourrey C."/>
            <person name="LaButti K."/>
            <person name="Lindquist E.A."/>
            <person name="Lipzen A."/>
            <person name="Lundell T."/>
            <person name="Morin E."/>
            <person name="Murat C."/>
            <person name="Riley R."/>
            <person name="Ohm R."/>
            <person name="Sun H."/>
            <person name="Tunlid A."/>
            <person name="Henrissat B."/>
            <person name="Grigoriev I.V."/>
            <person name="Hibbett D.S."/>
            <person name="Martin F."/>
        </authorList>
    </citation>
    <scope>NUCLEOTIDE SEQUENCE [LARGE SCALE GENOMIC DNA]</scope>
    <source>
        <strain evidence="2">441</strain>
    </source>
</reference>
<dbReference type="Proteomes" id="UP000054018">
    <property type="component" value="Unassembled WGS sequence"/>
</dbReference>
<proteinExistence type="predicted"/>